<keyword evidence="1" id="KW-0808">Transferase</keyword>
<dbReference type="PANTHER" id="PTHR35526:SF3">
    <property type="entry name" value="ANTI-SIGMA-F FACTOR RSBW"/>
    <property type="match status" value="1"/>
</dbReference>
<dbReference type="CDD" id="cd16936">
    <property type="entry name" value="HATPase_RsbW-like"/>
    <property type="match status" value="1"/>
</dbReference>
<dbReference type="eggNOG" id="COG2172">
    <property type="taxonomic scope" value="Bacteria"/>
</dbReference>
<organism evidence="4 5">
    <name type="scientific">Amycolatopsis orientalis</name>
    <name type="common">Nocardia orientalis</name>
    <dbReference type="NCBI Taxonomy" id="31958"/>
    <lineage>
        <taxon>Bacteria</taxon>
        <taxon>Bacillati</taxon>
        <taxon>Actinomycetota</taxon>
        <taxon>Actinomycetes</taxon>
        <taxon>Pseudonocardiales</taxon>
        <taxon>Pseudonocardiaceae</taxon>
        <taxon>Amycolatopsis</taxon>
    </lineage>
</organism>
<keyword evidence="1" id="KW-0418">Kinase</keyword>
<reference evidence="4 5" key="1">
    <citation type="journal article" date="2015" name="Genome Announc.">
        <title>Draft Genome Sequence of Norvancomycin-Producing Strain Amycolatopsis orientalis CPCC200066.</title>
        <authorList>
            <person name="Lei X."/>
            <person name="Yuan F."/>
            <person name="Shi Y."/>
            <person name="Li X."/>
            <person name="Wang L."/>
            <person name="Hong B."/>
        </authorList>
    </citation>
    <scope>NUCLEOTIDE SEQUENCE [LARGE SCALE GENOMIC DNA]</scope>
    <source>
        <strain evidence="4 5">B-37</strain>
    </source>
</reference>
<dbReference type="KEGG" id="aori:SD37_26245"/>
<proteinExistence type="predicted"/>
<dbReference type="STRING" id="31958.SD37_26245"/>
<dbReference type="PANTHER" id="PTHR35526">
    <property type="entry name" value="ANTI-SIGMA-F FACTOR RSBW-RELATED"/>
    <property type="match status" value="1"/>
</dbReference>
<dbReference type="Gene3D" id="3.30.565.10">
    <property type="entry name" value="Histidine kinase-like ATPase, C-terminal domain"/>
    <property type="match status" value="1"/>
</dbReference>
<dbReference type="SUPFAM" id="SSF55874">
    <property type="entry name" value="ATPase domain of HSP90 chaperone/DNA topoisomerase II/histidine kinase"/>
    <property type="match status" value="1"/>
</dbReference>
<accession>A0A193C2R9</accession>
<evidence type="ECO:0000313" key="5">
    <source>
        <dbReference type="Proteomes" id="UP000093695"/>
    </source>
</evidence>
<dbReference type="Proteomes" id="UP000093695">
    <property type="component" value="Chromosome"/>
</dbReference>
<dbReference type="AlphaFoldDB" id="A0A193C2R9"/>
<dbReference type="Pfam" id="PF14417">
    <property type="entry name" value="MEDS"/>
    <property type="match status" value="1"/>
</dbReference>
<feature type="domain" description="MEDS" evidence="3">
    <location>
        <begin position="11"/>
        <end position="154"/>
    </location>
</feature>
<name>A0A193C2R9_AMYOR</name>
<keyword evidence="1" id="KW-0723">Serine/threonine-protein kinase</keyword>
<dbReference type="InterPro" id="IPR003594">
    <property type="entry name" value="HATPase_dom"/>
</dbReference>
<evidence type="ECO:0000256" key="1">
    <source>
        <dbReference type="ARBA" id="ARBA00022527"/>
    </source>
</evidence>
<evidence type="ECO:0000313" key="4">
    <source>
        <dbReference type="EMBL" id="ANN18777.1"/>
    </source>
</evidence>
<dbReference type="GO" id="GO:0004674">
    <property type="term" value="F:protein serine/threonine kinase activity"/>
    <property type="evidence" value="ECO:0007669"/>
    <property type="project" value="UniProtKB-KW"/>
</dbReference>
<gene>
    <name evidence="4" type="ORF">SD37_26245</name>
</gene>
<dbReference type="NCBIfam" id="NF041045">
    <property type="entry name" value="RsbA_anti_sig"/>
    <property type="match status" value="1"/>
</dbReference>
<dbReference type="InterPro" id="IPR036890">
    <property type="entry name" value="HATPase_C_sf"/>
</dbReference>
<evidence type="ECO:0000259" key="3">
    <source>
        <dbReference type="Pfam" id="PF14417"/>
    </source>
</evidence>
<dbReference type="InterPro" id="IPR047718">
    <property type="entry name" value="RsbA-like_anti_sig"/>
</dbReference>
<sequence>MSTATTDPFVHPALFYRDPEEYLAGTVPFILDGLAAGDPVAVSVPGANLELLRTALGGDAERVRLLDMTKEGRNPGRIIPGVLRAFADAHPARRVRIIGEPIWAGRSELEYPACAQHEALINLAFTGREVTILCPYDTARLDARALADAEVTHPVLIDATGERVSTGYAPQHVIAEYNTPLPEPATSTTLDSIAGDAASQAHARAVTRAQARQAGFSPDRVGDVELVVAELLANSVDHGGGQGRLRIWPEPAQLVCEVSDPGHLTDPLAGRRPAPAGQLRGRGLLLVNHLADLVRVHTGPLGTTVRACFTYRAD</sequence>
<dbReference type="InterPro" id="IPR025847">
    <property type="entry name" value="MEDS_domain"/>
</dbReference>
<dbReference type="Pfam" id="PF13581">
    <property type="entry name" value="HATPase_c_2"/>
    <property type="match status" value="1"/>
</dbReference>
<protein>
    <submittedName>
        <fullName evidence="4">Anti-sigma regulatory factor</fullName>
    </submittedName>
</protein>
<keyword evidence="5" id="KW-1185">Reference proteome</keyword>
<dbReference type="InterPro" id="IPR050267">
    <property type="entry name" value="Anti-sigma-factor_SerPK"/>
</dbReference>
<dbReference type="EMBL" id="CP016174">
    <property type="protein sequence ID" value="ANN18777.1"/>
    <property type="molecule type" value="Genomic_DNA"/>
</dbReference>
<feature type="domain" description="Histidine kinase/HSP90-like ATPase" evidence="2">
    <location>
        <begin position="197"/>
        <end position="308"/>
    </location>
</feature>
<dbReference type="RefSeq" id="WP_044849813.1">
    <property type="nucleotide sequence ID" value="NZ_CP016174.1"/>
</dbReference>
<evidence type="ECO:0000259" key="2">
    <source>
        <dbReference type="Pfam" id="PF13581"/>
    </source>
</evidence>